<dbReference type="AlphaFoldDB" id="A0A653DDQ8"/>
<organism evidence="2 3">
    <name type="scientific">Callosobruchus maculatus</name>
    <name type="common">Southern cowpea weevil</name>
    <name type="synonym">Pulse bruchid</name>
    <dbReference type="NCBI Taxonomy" id="64391"/>
    <lineage>
        <taxon>Eukaryota</taxon>
        <taxon>Metazoa</taxon>
        <taxon>Ecdysozoa</taxon>
        <taxon>Arthropoda</taxon>
        <taxon>Hexapoda</taxon>
        <taxon>Insecta</taxon>
        <taxon>Pterygota</taxon>
        <taxon>Neoptera</taxon>
        <taxon>Endopterygota</taxon>
        <taxon>Coleoptera</taxon>
        <taxon>Polyphaga</taxon>
        <taxon>Cucujiformia</taxon>
        <taxon>Chrysomeloidea</taxon>
        <taxon>Chrysomelidae</taxon>
        <taxon>Bruchinae</taxon>
        <taxon>Bruchini</taxon>
        <taxon>Callosobruchus</taxon>
    </lineage>
</organism>
<dbReference type="OrthoDB" id="8190343at2759"/>
<dbReference type="PANTHER" id="PTHR21505">
    <property type="entry name" value="MADF DOMAIN-CONTAINING PROTEIN-RELATED"/>
    <property type="match status" value="1"/>
</dbReference>
<dbReference type="EMBL" id="CAACVG010011556">
    <property type="protein sequence ID" value="VEN58339.1"/>
    <property type="molecule type" value="Genomic_DNA"/>
</dbReference>
<evidence type="ECO:0000256" key="1">
    <source>
        <dbReference type="SAM" id="MobiDB-lite"/>
    </source>
</evidence>
<keyword evidence="3" id="KW-1185">Reference proteome</keyword>
<evidence type="ECO:0000313" key="3">
    <source>
        <dbReference type="Proteomes" id="UP000410492"/>
    </source>
</evidence>
<evidence type="ECO:0008006" key="4">
    <source>
        <dbReference type="Google" id="ProtNLM"/>
    </source>
</evidence>
<accession>A0A653DDQ8</accession>
<evidence type="ECO:0000313" key="2">
    <source>
        <dbReference type="EMBL" id="VEN58339.1"/>
    </source>
</evidence>
<dbReference type="PANTHER" id="PTHR21505:SF8">
    <property type="entry name" value="DPT-YFP REPRESSOR BY OVEREXPRESSION, ISOFORM D-RELATED"/>
    <property type="match status" value="1"/>
</dbReference>
<protein>
    <recommendedName>
        <fullName evidence="4">MADF domain-containing protein</fullName>
    </recommendedName>
</protein>
<dbReference type="Proteomes" id="UP000410492">
    <property type="component" value="Unassembled WGS sequence"/>
</dbReference>
<gene>
    <name evidence="2" type="ORF">CALMAC_LOCUS16725</name>
</gene>
<reference evidence="2 3" key="1">
    <citation type="submission" date="2019-01" db="EMBL/GenBank/DDBJ databases">
        <authorList>
            <person name="Sayadi A."/>
        </authorList>
    </citation>
    <scope>NUCLEOTIDE SEQUENCE [LARGE SCALE GENOMIC DNA]</scope>
</reference>
<feature type="compositionally biased region" description="Low complexity" evidence="1">
    <location>
        <begin position="99"/>
        <end position="120"/>
    </location>
</feature>
<sequence length="195" mass="22091">MNIPNFTYLDCKIKIKNVRSHYCQELKKIRNSVFKDSSNLYKPSLLWFDALDSYLRDYVAHKPEPDHGILHIELPSFKNEVQEHPDEYSPPLLSPPSPATSASFERPPSSASNLHSASASVTSKRKRQAEYPCEDAQEHASASSGYKKSEFEIFGESVAAQLSSMPFVDALKLQLKIQELITRERLKTLNSGNEF</sequence>
<name>A0A653DDQ8_CALMS</name>
<feature type="region of interest" description="Disordered" evidence="1">
    <location>
        <begin position="80"/>
        <end position="142"/>
    </location>
</feature>
<proteinExistence type="predicted"/>